<dbReference type="EMBL" id="QNQT01000007">
    <property type="protein sequence ID" value="RDU36025.1"/>
    <property type="molecule type" value="Genomic_DNA"/>
</dbReference>
<feature type="domain" description="Periplasmic binding protein" evidence="3">
    <location>
        <begin position="48"/>
        <end position="303"/>
    </location>
</feature>
<proteinExistence type="inferred from homology"/>
<sequence>MRKTGMIALCIAGIILSYFTFLSAEKAFRSDLKLPQASVPKKEQYRLVLITKELETPFWDKVGIGALQQAEKEGTSIEIWGSYGNNEEEFLKKVEIAIQSKVDGIIVQGLDTKEFKDLTKVKAAFYGIPVITVANDVPKSESLRRTYVGSDQLLAGKMIAEQLIADMGATGDVALMYDSHHEYYQEQRLNGIREVLKEYPNIQTITVDTANTREQIIAATQEVLNEYPNVDGFIAVNATIVGPMIQEIGRRSQVAPYYLYSFDDGPESLSLLMQGKLDAMIEQSPVDMGKTSVELLIKWLDGDAVPLDMDGYLTDIKVLKAIDMR</sequence>
<evidence type="ECO:0000313" key="5">
    <source>
        <dbReference type="Proteomes" id="UP000257144"/>
    </source>
</evidence>
<dbReference type="OrthoDB" id="6196975at2"/>
<organism evidence="4 5">
    <name type="scientific">Neobacillus piezotolerans</name>
    <dbReference type="NCBI Taxonomy" id="2259171"/>
    <lineage>
        <taxon>Bacteria</taxon>
        <taxon>Bacillati</taxon>
        <taxon>Bacillota</taxon>
        <taxon>Bacilli</taxon>
        <taxon>Bacillales</taxon>
        <taxon>Bacillaceae</taxon>
        <taxon>Neobacillus</taxon>
    </lineage>
</organism>
<gene>
    <name evidence="4" type="ORF">DRW41_15665</name>
</gene>
<dbReference type="InterPro" id="IPR025997">
    <property type="entry name" value="SBP_2_dom"/>
</dbReference>
<comment type="similarity">
    <text evidence="2">Belongs to the bacterial solute-binding protein 2 family.</text>
</comment>
<comment type="caution">
    <text evidence="4">The sequence shown here is derived from an EMBL/GenBank/DDBJ whole genome shotgun (WGS) entry which is preliminary data.</text>
</comment>
<reference evidence="4 5" key="1">
    <citation type="submission" date="2018-07" db="EMBL/GenBank/DDBJ databases">
        <title>Bacillus sp. YLB-04 draft genome sequence.</title>
        <authorList>
            <person name="Yu L."/>
            <person name="Tang X."/>
        </authorList>
    </citation>
    <scope>NUCLEOTIDE SEQUENCE [LARGE SCALE GENOMIC DNA]</scope>
    <source>
        <strain evidence="4 5">YLB-04</strain>
    </source>
</reference>
<protein>
    <submittedName>
        <fullName evidence="4">Sugar ABC transporter substrate-binding protein</fullName>
    </submittedName>
</protein>
<dbReference type="GO" id="GO:0030246">
    <property type="term" value="F:carbohydrate binding"/>
    <property type="evidence" value="ECO:0007669"/>
    <property type="project" value="TreeGrafter"/>
</dbReference>
<keyword evidence="5" id="KW-1185">Reference proteome</keyword>
<dbReference type="RefSeq" id="WP_115453025.1">
    <property type="nucleotide sequence ID" value="NZ_QNQT01000007.1"/>
</dbReference>
<dbReference type="InterPro" id="IPR050555">
    <property type="entry name" value="Bact_Solute-Bind_Prot2"/>
</dbReference>
<dbReference type="Gene3D" id="3.40.50.2300">
    <property type="match status" value="2"/>
</dbReference>
<dbReference type="Proteomes" id="UP000257144">
    <property type="component" value="Unassembled WGS sequence"/>
</dbReference>
<name>A0A3D8GNF6_9BACI</name>
<dbReference type="PANTHER" id="PTHR30036:SF7">
    <property type="entry name" value="ABC TRANSPORTER PERIPLASMIC-BINDING PROTEIN YPHF"/>
    <property type="match status" value="1"/>
</dbReference>
<dbReference type="SUPFAM" id="SSF53822">
    <property type="entry name" value="Periplasmic binding protein-like I"/>
    <property type="match status" value="1"/>
</dbReference>
<dbReference type="AlphaFoldDB" id="A0A3D8GNF6"/>
<dbReference type="InterPro" id="IPR028082">
    <property type="entry name" value="Peripla_BP_I"/>
</dbReference>
<dbReference type="Pfam" id="PF13407">
    <property type="entry name" value="Peripla_BP_4"/>
    <property type="match status" value="1"/>
</dbReference>
<dbReference type="GO" id="GO:0030288">
    <property type="term" value="C:outer membrane-bounded periplasmic space"/>
    <property type="evidence" value="ECO:0007669"/>
    <property type="project" value="TreeGrafter"/>
</dbReference>
<comment type="subcellular location">
    <subcellularLocation>
        <location evidence="1">Cell envelope</location>
    </subcellularLocation>
</comment>
<dbReference type="PANTHER" id="PTHR30036">
    <property type="entry name" value="D-XYLOSE-BINDING PERIPLASMIC PROTEIN"/>
    <property type="match status" value="1"/>
</dbReference>
<accession>A0A3D8GNF6</accession>
<evidence type="ECO:0000313" key="4">
    <source>
        <dbReference type="EMBL" id="RDU36025.1"/>
    </source>
</evidence>
<evidence type="ECO:0000256" key="1">
    <source>
        <dbReference type="ARBA" id="ARBA00004196"/>
    </source>
</evidence>
<evidence type="ECO:0000259" key="3">
    <source>
        <dbReference type="Pfam" id="PF13407"/>
    </source>
</evidence>
<evidence type="ECO:0000256" key="2">
    <source>
        <dbReference type="ARBA" id="ARBA00007639"/>
    </source>
</evidence>